<dbReference type="AlphaFoldDB" id="A0A378YG63"/>
<dbReference type="EMBL" id="UGRY01000002">
    <property type="protein sequence ID" value="SUA75389.1"/>
    <property type="molecule type" value="Genomic_DNA"/>
</dbReference>
<proteinExistence type="predicted"/>
<reference evidence="1 2" key="1">
    <citation type="submission" date="2018-06" db="EMBL/GenBank/DDBJ databases">
        <authorList>
            <consortium name="Pathogen Informatics"/>
            <person name="Doyle S."/>
        </authorList>
    </citation>
    <scope>NUCLEOTIDE SEQUENCE [LARGE SCALE GENOMIC DNA]</scope>
    <source>
        <strain evidence="1 2">NCTC1934</strain>
    </source>
</reference>
<dbReference type="RefSeq" id="WP_039808838.1">
    <property type="nucleotide sequence ID" value="NZ_UGRY01000002.1"/>
</dbReference>
<gene>
    <name evidence="1" type="ORF">NCTC1934_02057</name>
</gene>
<evidence type="ECO:0000313" key="1">
    <source>
        <dbReference type="EMBL" id="SUA75389.1"/>
    </source>
</evidence>
<dbReference type="Proteomes" id="UP000255467">
    <property type="component" value="Unassembled WGS sequence"/>
</dbReference>
<organism evidence="1 2">
    <name type="scientific">Nocardia otitidiscaviarum</name>
    <dbReference type="NCBI Taxonomy" id="1823"/>
    <lineage>
        <taxon>Bacteria</taxon>
        <taxon>Bacillati</taxon>
        <taxon>Actinomycetota</taxon>
        <taxon>Actinomycetes</taxon>
        <taxon>Mycobacteriales</taxon>
        <taxon>Nocardiaceae</taxon>
        <taxon>Nocardia</taxon>
    </lineage>
</organism>
<protein>
    <recommendedName>
        <fullName evidence="3">DUF4145 domain-containing protein</fullName>
    </recommendedName>
</protein>
<evidence type="ECO:0008006" key="3">
    <source>
        <dbReference type="Google" id="ProtNLM"/>
    </source>
</evidence>
<name>A0A378YG63_9NOCA</name>
<accession>A0A378YG63</accession>
<dbReference type="OrthoDB" id="4554825at2"/>
<keyword evidence="2" id="KW-1185">Reference proteome</keyword>
<evidence type="ECO:0000313" key="2">
    <source>
        <dbReference type="Proteomes" id="UP000255467"/>
    </source>
</evidence>
<sequence length="187" mass="21008">MVDLMREKSRGNGLGNKRWRRYADAFDRVERCLSQGYHLEAIAILDSLIGDRLASRLAHLVGADSISVSAVGTLCRKLVGHKNDPGVEFDPAFREVVAEIKTWSVARNDAMHAIARIFRDEDPAVSFDDAMESHRQTVLEGIALLQRFDRLDTAVRKQRRKIPATVPGAFFPAERPASMRDPRPDAR</sequence>